<dbReference type="SUPFAM" id="SSF53098">
    <property type="entry name" value="Ribonuclease H-like"/>
    <property type="match status" value="1"/>
</dbReference>
<name>A0A7D9DD33_PARCT</name>
<dbReference type="InterPro" id="IPR052958">
    <property type="entry name" value="IFN-induced_PKR_regulator"/>
</dbReference>
<evidence type="ECO:0000313" key="3">
    <source>
        <dbReference type="Proteomes" id="UP001152795"/>
    </source>
</evidence>
<dbReference type="PANTHER" id="PTHR46289:SF14">
    <property type="entry name" value="DUF4371 DOMAIN-CONTAINING PROTEIN"/>
    <property type="match status" value="1"/>
</dbReference>
<evidence type="ECO:0000256" key="1">
    <source>
        <dbReference type="SAM" id="MobiDB-lite"/>
    </source>
</evidence>
<feature type="region of interest" description="Disordered" evidence="1">
    <location>
        <begin position="124"/>
        <end position="152"/>
    </location>
</feature>
<proteinExistence type="predicted"/>
<reference evidence="2" key="1">
    <citation type="submission" date="2020-04" db="EMBL/GenBank/DDBJ databases">
        <authorList>
            <person name="Alioto T."/>
            <person name="Alioto T."/>
            <person name="Gomez Garrido J."/>
        </authorList>
    </citation>
    <scope>NUCLEOTIDE SEQUENCE</scope>
    <source>
        <strain evidence="2">A484AB</strain>
    </source>
</reference>
<gene>
    <name evidence="2" type="ORF">PACLA_8A052796</name>
</gene>
<dbReference type="Proteomes" id="UP001152795">
    <property type="component" value="Unassembled WGS sequence"/>
</dbReference>
<dbReference type="PANTHER" id="PTHR46289">
    <property type="entry name" value="52 KDA REPRESSOR OF THE INHIBITOR OF THE PROTEIN KINASE-LIKE PROTEIN-RELATED"/>
    <property type="match status" value="1"/>
</dbReference>
<sequence length="356" mass="39741">MADETMDVSAMEQMSICIWFVNSNMEVCEEFLGFVKLTKMDVQFVFDVFIPILKGWGLDLTGLVGQGYDGAAVMSGSNNGLQKKVSDAYPKAVYVHCCSHVLNLALAGACTATEANDELTALLTESSDDDDKEEDEDENDDDHGLNKSNRAILRGEKKKTVPKLCPNRWSSRVETLSALMAKYSLVMETFKQIAAQSKGEPRHNAQSYIRLMETPQFIVALVVLIETALGIEITKPQTAVNQCHHANAGNANQTSEDYYRINVYYPFIDHVVEEIETRFKVEDKGLISAQSLVPVYLDRLTDSNKKDLESTLLSVKKTALIQKLSGGNENLLMFLSSRSLKLHATQQRNVMLHFIQ</sequence>
<keyword evidence="3" id="KW-1185">Reference proteome</keyword>
<protein>
    <submittedName>
        <fullName evidence="2">52 kDa repressor of the inhibitor of the kinase-like</fullName>
    </submittedName>
</protein>
<organism evidence="2 3">
    <name type="scientific">Paramuricea clavata</name>
    <name type="common">Red gorgonian</name>
    <name type="synonym">Violescent sea-whip</name>
    <dbReference type="NCBI Taxonomy" id="317549"/>
    <lineage>
        <taxon>Eukaryota</taxon>
        <taxon>Metazoa</taxon>
        <taxon>Cnidaria</taxon>
        <taxon>Anthozoa</taxon>
        <taxon>Octocorallia</taxon>
        <taxon>Malacalcyonacea</taxon>
        <taxon>Plexauridae</taxon>
        <taxon>Paramuricea</taxon>
    </lineage>
</organism>
<accession>A0A7D9DD33</accession>
<evidence type="ECO:0000313" key="2">
    <source>
        <dbReference type="EMBL" id="CAB3980295.1"/>
    </source>
</evidence>
<dbReference type="InterPro" id="IPR012337">
    <property type="entry name" value="RNaseH-like_sf"/>
</dbReference>
<dbReference type="OrthoDB" id="5990539at2759"/>
<dbReference type="AlphaFoldDB" id="A0A7D9DD33"/>
<feature type="compositionally biased region" description="Acidic residues" evidence="1">
    <location>
        <begin position="126"/>
        <end position="141"/>
    </location>
</feature>
<dbReference type="EMBL" id="CACRXK020000277">
    <property type="protein sequence ID" value="CAB3980295.1"/>
    <property type="molecule type" value="Genomic_DNA"/>
</dbReference>
<comment type="caution">
    <text evidence="2">The sequence shown here is derived from an EMBL/GenBank/DDBJ whole genome shotgun (WGS) entry which is preliminary data.</text>
</comment>